<evidence type="ECO:0000313" key="5">
    <source>
        <dbReference type="Proteomes" id="UP001189429"/>
    </source>
</evidence>
<evidence type="ECO:0000256" key="2">
    <source>
        <dbReference type="SAM" id="MobiDB-lite"/>
    </source>
</evidence>
<keyword evidence="1" id="KW-1015">Disulfide bond</keyword>
<keyword evidence="5" id="KW-1185">Reference proteome</keyword>
<feature type="compositionally biased region" description="Gly residues" evidence="2">
    <location>
        <begin position="18"/>
        <end position="28"/>
    </location>
</feature>
<dbReference type="SUPFAM" id="SSF90188">
    <property type="entry name" value="Somatomedin B domain"/>
    <property type="match status" value="1"/>
</dbReference>
<dbReference type="Gene3D" id="4.10.410.20">
    <property type="match status" value="1"/>
</dbReference>
<organism evidence="4 5">
    <name type="scientific">Prorocentrum cordatum</name>
    <dbReference type="NCBI Taxonomy" id="2364126"/>
    <lineage>
        <taxon>Eukaryota</taxon>
        <taxon>Sar</taxon>
        <taxon>Alveolata</taxon>
        <taxon>Dinophyceae</taxon>
        <taxon>Prorocentrales</taxon>
        <taxon>Prorocentraceae</taxon>
        <taxon>Prorocentrum</taxon>
    </lineage>
</organism>
<sequence length="138" mass="13775">MEPAAAAGEGDPRPGPPGGGAAAGGEGAAGAEAISGPSATDMEEEAEEERAFAAAQRFAEQQKVAAAARPEELRGASCARYGCGAGLGDSRICQCNPACHESDSCCADYTAVCWQDAPPPPGAQGPEGRGDEELLAVR</sequence>
<dbReference type="Proteomes" id="UP001189429">
    <property type="component" value="Unassembled WGS sequence"/>
</dbReference>
<dbReference type="InterPro" id="IPR036024">
    <property type="entry name" value="Somatomedin_B-like_dom_sf"/>
</dbReference>
<reference evidence="4" key="1">
    <citation type="submission" date="2023-10" db="EMBL/GenBank/DDBJ databases">
        <authorList>
            <person name="Chen Y."/>
            <person name="Shah S."/>
            <person name="Dougan E. K."/>
            <person name="Thang M."/>
            <person name="Chan C."/>
        </authorList>
    </citation>
    <scope>NUCLEOTIDE SEQUENCE [LARGE SCALE GENOMIC DNA]</scope>
</reference>
<dbReference type="InterPro" id="IPR001212">
    <property type="entry name" value="Somatomedin_B_dom"/>
</dbReference>
<gene>
    <name evidence="4" type="ORF">PCOR1329_LOCUS51320</name>
</gene>
<protein>
    <recommendedName>
        <fullName evidence="3">SMB domain-containing protein</fullName>
    </recommendedName>
</protein>
<comment type="caution">
    <text evidence="4">The sequence shown here is derived from an EMBL/GenBank/DDBJ whole genome shotgun (WGS) entry which is preliminary data.</text>
</comment>
<feature type="domain" description="SMB" evidence="3">
    <location>
        <begin position="74"/>
        <end position="117"/>
    </location>
</feature>
<feature type="region of interest" description="Disordered" evidence="2">
    <location>
        <begin position="116"/>
        <end position="138"/>
    </location>
</feature>
<evidence type="ECO:0000256" key="1">
    <source>
        <dbReference type="ARBA" id="ARBA00023157"/>
    </source>
</evidence>
<feature type="region of interest" description="Disordered" evidence="2">
    <location>
        <begin position="1"/>
        <end position="52"/>
    </location>
</feature>
<proteinExistence type="predicted"/>
<name>A0ABN9USP7_9DINO</name>
<dbReference type="PROSITE" id="PS00524">
    <property type="entry name" value="SMB_1"/>
    <property type="match status" value="1"/>
</dbReference>
<dbReference type="Pfam" id="PF01033">
    <property type="entry name" value="Somatomedin_B"/>
    <property type="match status" value="1"/>
</dbReference>
<dbReference type="EMBL" id="CAUYUJ010016224">
    <property type="protein sequence ID" value="CAK0863073.1"/>
    <property type="molecule type" value="Genomic_DNA"/>
</dbReference>
<evidence type="ECO:0000313" key="4">
    <source>
        <dbReference type="EMBL" id="CAK0863073.1"/>
    </source>
</evidence>
<evidence type="ECO:0000259" key="3">
    <source>
        <dbReference type="PROSITE" id="PS50958"/>
    </source>
</evidence>
<dbReference type="PROSITE" id="PS50958">
    <property type="entry name" value="SMB_2"/>
    <property type="match status" value="1"/>
</dbReference>
<accession>A0ABN9USP7</accession>